<dbReference type="PANTHER" id="PTHR40624:SF1">
    <property type="entry name" value="BIOSYNTHESIS MONOOXYGENASE, PUTATIVE (AFU_ORTHOLOGUE AFUA_1G12025)-RELATED"/>
    <property type="match status" value="1"/>
</dbReference>
<evidence type="ECO:0000313" key="2">
    <source>
        <dbReference type="EMBL" id="KAJ5162353.1"/>
    </source>
</evidence>
<keyword evidence="3" id="KW-1185">Reference proteome</keyword>
<dbReference type="EMBL" id="JAPQKO010000005">
    <property type="protein sequence ID" value="KAJ5162353.1"/>
    <property type="molecule type" value="Genomic_DNA"/>
</dbReference>
<dbReference type="PROSITE" id="PS51725">
    <property type="entry name" value="ABM"/>
    <property type="match status" value="1"/>
</dbReference>
<protein>
    <recommendedName>
        <fullName evidence="1">ABM domain-containing protein</fullName>
    </recommendedName>
</protein>
<dbReference type="PANTHER" id="PTHR40624">
    <property type="entry name" value="BIOSYNTHESIS MONOOXYGENASE, PUTATIVE (AFU_ORTHOLOGUE AFUA_1G12025)-RELATED"/>
    <property type="match status" value="1"/>
</dbReference>
<evidence type="ECO:0000313" key="3">
    <source>
        <dbReference type="Proteomes" id="UP001146351"/>
    </source>
</evidence>
<dbReference type="SUPFAM" id="SSF54909">
    <property type="entry name" value="Dimeric alpha+beta barrel"/>
    <property type="match status" value="1"/>
</dbReference>
<name>A0A9W9I0C6_9EURO</name>
<accession>A0A9W9I0C6</accession>
<gene>
    <name evidence="2" type="ORF">N7492_007745</name>
</gene>
<reference evidence="2" key="1">
    <citation type="submission" date="2022-11" db="EMBL/GenBank/DDBJ databases">
        <authorList>
            <person name="Petersen C."/>
        </authorList>
    </citation>
    <scope>NUCLEOTIDE SEQUENCE</scope>
    <source>
        <strain evidence="2">IBT 21917</strain>
    </source>
</reference>
<dbReference type="AlphaFoldDB" id="A0A9W9I0C6"/>
<dbReference type="Pfam" id="PF03992">
    <property type="entry name" value="ABM"/>
    <property type="match status" value="1"/>
</dbReference>
<comment type="caution">
    <text evidence="2">The sequence shown here is derived from an EMBL/GenBank/DDBJ whole genome shotgun (WGS) entry which is preliminary data.</text>
</comment>
<dbReference type="InterPro" id="IPR007138">
    <property type="entry name" value="ABM_dom"/>
</dbReference>
<dbReference type="OrthoDB" id="10011777at2759"/>
<dbReference type="Proteomes" id="UP001146351">
    <property type="component" value="Unassembled WGS sequence"/>
</dbReference>
<dbReference type="Gene3D" id="3.30.70.100">
    <property type="match status" value="1"/>
</dbReference>
<feature type="domain" description="ABM" evidence="1">
    <location>
        <begin position="5"/>
        <end position="96"/>
    </location>
</feature>
<reference evidence="2" key="2">
    <citation type="journal article" date="2023" name="IMA Fungus">
        <title>Comparative genomic study of the Penicillium genus elucidates a diverse pangenome and 15 lateral gene transfer events.</title>
        <authorList>
            <person name="Petersen C."/>
            <person name="Sorensen T."/>
            <person name="Nielsen M.R."/>
            <person name="Sondergaard T.E."/>
            <person name="Sorensen J.L."/>
            <person name="Fitzpatrick D.A."/>
            <person name="Frisvad J.C."/>
            <person name="Nielsen K.L."/>
        </authorList>
    </citation>
    <scope>NUCLEOTIDE SEQUENCE</scope>
    <source>
        <strain evidence="2">IBT 21917</strain>
    </source>
</reference>
<dbReference type="InterPro" id="IPR011008">
    <property type="entry name" value="Dimeric_a/b-barrel"/>
</dbReference>
<organism evidence="2 3">
    <name type="scientific">Penicillium capsulatum</name>
    <dbReference type="NCBI Taxonomy" id="69766"/>
    <lineage>
        <taxon>Eukaryota</taxon>
        <taxon>Fungi</taxon>
        <taxon>Dikarya</taxon>
        <taxon>Ascomycota</taxon>
        <taxon>Pezizomycotina</taxon>
        <taxon>Eurotiomycetes</taxon>
        <taxon>Eurotiomycetidae</taxon>
        <taxon>Eurotiales</taxon>
        <taxon>Aspergillaceae</taxon>
        <taxon>Penicillium</taxon>
    </lineage>
</organism>
<proteinExistence type="predicted"/>
<evidence type="ECO:0000259" key="1">
    <source>
        <dbReference type="PROSITE" id="PS51725"/>
    </source>
</evidence>
<sequence>MSGEINVVAVLYPKPDKFDEVAALATQVIQKVQAHEPDTLLYYSFRVKDKREIVMVERYKNHAAVQAHLQTPYFKQFAAQLPGLCAKPSELRAGGFVGDWRGVSRL</sequence>